<name>A0A0R0IPC6_SOYBN</name>
<dbReference type="AlphaFoldDB" id="A0A0R0IPC6"/>
<gene>
    <name evidence="2" type="ORF">GLYMA_08G064200</name>
</gene>
<reference evidence="3" key="2">
    <citation type="submission" date="2018-02" db="UniProtKB">
        <authorList>
            <consortium name="EnsemblPlants"/>
        </authorList>
    </citation>
    <scope>IDENTIFICATION</scope>
    <source>
        <strain evidence="3">Williams 82</strain>
    </source>
</reference>
<feature type="compositionally biased region" description="Basic residues" evidence="1">
    <location>
        <begin position="160"/>
        <end position="190"/>
    </location>
</feature>
<reference evidence="2 3" key="1">
    <citation type="journal article" date="2010" name="Nature">
        <title>Genome sequence of the palaeopolyploid soybean.</title>
        <authorList>
            <person name="Schmutz J."/>
            <person name="Cannon S.B."/>
            <person name="Schlueter J."/>
            <person name="Ma J."/>
            <person name="Mitros T."/>
            <person name="Nelson W."/>
            <person name="Hyten D.L."/>
            <person name="Song Q."/>
            <person name="Thelen J.J."/>
            <person name="Cheng J."/>
            <person name="Xu D."/>
            <person name="Hellsten U."/>
            <person name="May G.D."/>
            <person name="Yu Y."/>
            <person name="Sakurai T."/>
            <person name="Umezawa T."/>
            <person name="Bhattacharyya M.K."/>
            <person name="Sandhu D."/>
            <person name="Valliyodan B."/>
            <person name="Lindquist E."/>
            <person name="Peto M."/>
            <person name="Grant D."/>
            <person name="Shu S."/>
            <person name="Goodstein D."/>
            <person name="Barry K."/>
            <person name="Futrell-Griggs M."/>
            <person name="Abernathy B."/>
            <person name="Du J."/>
            <person name="Tian Z."/>
            <person name="Zhu L."/>
            <person name="Gill N."/>
            <person name="Joshi T."/>
            <person name="Libault M."/>
            <person name="Sethuraman A."/>
            <person name="Zhang X.-C."/>
            <person name="Shinozaki K."/>
            <person name="Nguyen H.T."/>
            <person name="Wing R.A."/>
            <person name="Cregan P."/>
            <person name="Specht J."/>
            <person name="Grimwood J."/>
            <person name="Rokhsar D."/>
            <person name="Stacey G."/>
            <person name="Shoemaker R.C."/>
            <person name="Jackson S.A."/>
        </authorList>
    </citation>
    <scope>NUCLEOTIDE SEQUENCE [LARGE SCALE GENOMIC DNA]</scope>
    <source>
        <strain evidence="3">cv. Williams 82</strain>
        <tissue evidence="2">Callus</tissue>
    </source>
</reference>
<proteinExistence type="predicted"/>
<sequence>MKIINFISDMRNLYKSQQQKFMIPDSRNRSKKFTIPINIKKIKIISNYDCEIKRHRRSGLKLAMRHVFKNWRSESALRHRNTIWIWRALLPHFISRRDDTTPLHHCSYDWISETCFTATMGTFMSAPQLSVEVFPHRTIDVMVEQLRWKDRGHLRFERGGRRRRDTGRKNKPGASLKGRRKKRKTKKKNE</sequence>
<evidence type="ECO:0000313" key="3">
    <source>
        <dbReference type="EnsemblPlants" id="KRH42024"/>
    </source>
</evidence>
<evidence type="ECO:0000313" key="4">
    <source>
        <dbReference type="Proteomes" id="UP000008827"/>
    </source>
</evidence>
<evidence type="ECO:0000256" key="1">
    <source>
        <dbReference type="SAM" id="MobiDB-lite"/>
    </source>
</evidence>
<protein>
    <submittedName>
        <fullName evidence="2 3">Uncharacterized protein</fullName>
    </submittedName>
</protein>
<dbReference type="EMBL" id="CM000841">
    <property type="protein sequence ID" value="KRH42024.1"/>
    <property type="molecule type" value="Genomic_DNA"/>
</dbReference>
<feature type="region of interest" description="Disordered" evidence="1">
    <location>
        <begin position="157"/>
        <end position="190"/>
    </location>
</feature>
<dbReference type="Gramene" id="KRH42024">
    <property type="protein sequence ID" value="KRH42024"/>
    <property type="gene ID" value="GLYMA_08G064200"/>
</dbReference>
<reference evidence="2" key="3">
    <citation type="submission" date="2018-07" db="EMBL/GenBank/DDBJ databases">
        <title>WGS assembly of Glycine max.</title>
        <authorList>
            <person name="Schmutz J."/>
            <person name="Cannon S."/>
            <person name="Schlueter J."/>
            <person name="Ma J."/>
            <person name="Mitros T."/>
            <person name="Nelson W."/>
            <person name="Hyten D."/>
            <person name="Song Q."/>
            <person name="Thelen J."/>
            <person name="Cheng J."/>
            <person name="Xu D."/>
            <person name="Hellsten U."/>
            <person name="May G."/>
            <person name="Yu Y."/>
            <person name="Sakurai T."/>
            <person name="Umezawa T."/>
            <person name="Bhattacharyya M."/>
            <person name="Sandhu D."/>
            <person name="Valliyodan B."/>
            <person name="Lindquist E."/>
            <person name="Peto M."/>
            <person name="Grant D."/>
            <person name="Shu S."/>
            <person name="Goodstein D."/>
            <person name="Barry K."/>
            <person name="Futrell-Griggs M."/>
            <person name="Abernathy B."/>
            <person name="Du J."/>
            <person name="Tian Z."/>
            <person name="Zhu L."/>
            <person name="Gill N."/>
            <person name="Joshi T."/>
            <person name="Libault M."/>
            <person name="Sethuraman A."/>
            <person name="Zhang X."/>
            <person name="Shinozaki K."/>
            <person name="Nguyen H."/>
            <person name="Wing R."/>
            <person name="Cregan P."/>
            <person name="Specht J."/>
            <person name="Grimwood J."/>
            <person name="Rokhsar D."/>
            <person name="Stacey G."/>
            <person name="Shoemaker R."/>
            <person name="Jackson S."/>
        </authorList>
    </citation>
    <scope>NUCLEOTIDE SEQUENCE</scope>
    <source>
        <tissue evidence="2">Callus</tissue>
    </source>
</reference>
<accession>A0A0R0IPC6</accession>
<dbReference type="InParanoid" id="A0A0R0IPC6"/>
<keyword evidence="4" id="KW-1185">Reference proteome</keyword>
<dbReference type="Proteomes" id="UP000008827">
    <property type="component" value="Chromosome 8"/>
</dbReference>
<evidence type="ECO:0000313" key="2">
    <source>
        <dbReference type="EMBL" id="KRH42024.1"/>
    </source>
</evidence>
<organism evidence="2">
    <name type="scientific">Glycine max</name>
    <name type="common">Soybean</name>
    <name type="synonym">Glycine hispida</name>
    <dbReference type="NCBI Taxonomy" id="3847"/>
    <lineage>
        <taxon>Eukaryota</taxon>
        <taxon>Viridiplantae</taxon>
        <taxon>Streptophyta</taxon>
        <taxon>Embryophyta</taxon>
        <taxon>Tracheophyta</taxon>
        <taxon>Spermatophyta</taxon>
        <taxon>Magnoliopsida</taxon>
        <taxon>eudicotyledons</taxon>
        <taxon>Gunneridae</taxon>
        <taxon>Pentapetalae</taxon>
        <taxon>rosids</taxon>
        <taxon>fabids</taxon>
        <taxon>Fabales</taxon>
        <taxon>Fabaceae</taxon>
        <taxon>Papilionoideae</taxon>
        <taxon>50 kb inversion clade</taxon>
        <taxon>NPAAA clade</taxon>
        <taxon>indigoferoid/millettioid clade</taxon>
        <taxon>Phaseoleae</taxon>
        <taxon>Glycine</taxon>
        <taxon>Glycine subgen. Soja</taxon>
    </lineage>
</organism>
<dbReference type="EnsemblPlants" id="KRH42024">
    <property type="protein sequence ID" value="KRH42024"/>
    <property type="gene ID" value="GLYMA_08G064200"/>
</dbReference>